<comment type="similarity">
    <text evidence="2 17">Belongs to the tweety family.</text>
</comment>
<keyword evidence="19" id="KW-0732">Signal</keyword>
<evidence type="ECO:0000256" key="18">
    <source>
        <dbReference type="SAM" id="MobiDB-lite"/>
    </source>
</evidence>
<evidence type="ECO:0000256" key="16">
    <source>
        <dbReference type="ARBA" id="ARBA00047042"/>
    </source>
</evidence>
<evidence type="ECO:0000256" key="8">
    <source>
        <dbReference type="ARBA" id="ARBA00023136"/>
    </source>
</evidence>
<evidence type="ECO:0000313" key="20">
    <source>
        <dbReference type="Ensembl" id="ENSLOCP00000001618.1"/>
    </source>
</evidence>
<keyword evidence="8 17" id="KW-0472">Membrane</keyword>
<evidence type="ECO:0000256" key="10">
    <source>
        <dbReference type="ARBA" id="ARBA00023173"/>
    </source>
</evidence>
<evidence type="ECO:0000256" key="19">
    <source>
        <dbReference type="SAM" id="SignalP"/>
    </source>
</evidence>
<keyword evidence="7 17" id="KW-0406">Ion transport</keyword>
<keyword evidence="12 17" id="KW-0868">Chloride</keyword>
<evidence type="ECO:0000256" key="2">
    <source>
        <dbReference type="ARBA" id="ARBA00009849"/>
    </source>
</evidence>
<keyword evidence="11" id="KW-0325">Glycoprotein</keyword>
<evidence type="ECO:0000256" key="15">
    <source>
        <dbReference type="ARBA" id="ARBA00044642"/>
    </source>
</evidence>
<comment type="subunit">
    <text evidence="16">Homotetramer; disulfide-linked. Homodimer.</text>
</comment>
<name>W5LZR1_LEPOC</name>
<dbReference type="eggNOG" id="KOG4433">
    <property type="taxonomic scope" value="Eukaryota"/>
</dbReference>
<evidence type="ECO:0000256" key="11">
    <source>
        <dbReference type="ARBA" id="ARBA00023180"/>
    </source>
</evidence>
<evidence type="ECO:0000313" key="21">
    <source>
        <dbReference type="Proteomes" id="UP000018468"/>
    </source>
</evidence>
<keyword evidence="9" id="KW-1015">Disulfide bond</keyword>
<keyword evidence="5 17" id="KW-0812">Transmembrane</keyword>
<reference evidence="21" key="1">
    <citation type="submission" date="2011-12" db="EMBL/GenBank/DDBJ databases">
        <title>The Draft Genome of Lepisosteus oculatus.</title>
        <authorList>
            <consortium name="The Broad Institute Genome Assembly &amp; Analysis Group"/>
            <consortium name="Computational R&amp;D Group"/>
            <consortium name="and Sequencing Platform"/>
            <person name="Di Palma F."/>
            <person name="Alfoldi J."/>
            <person name="Johnson J."/>
            <person name="Berlin A."/>
            <person name="Gnerre S."/>
            <person name="Jaffe D."/>
            <person name="MacCallum I."/>
            <person name="Young S."/>
            <person name="Walker B.J."/>
            <person name="Lander E.S."/>
            <person name="Lindblad-Toh K."/>
        </authorList>
    </citation>
    <scope>NUCLEOTIDE SEQUENCE [LARGE SCALE GENOMIC DNA]</scope>
</reference>
<dbReference type="Ensembl" id="ENSLOCT00000001623.1">
    <property type="protein sequence ID" value="ENSLOCP00000001618.1"/>
    <property type="gene ID" value="ENSLOCG00000001424.1"/>
</dbReference>
<dbReference type="AlphaFoldDB" id="W5LZR1"/>
<evidence type="ECO:0000256" key="17">
    <source>
        <dbReference type="RuleBase" id="RU361114"/>
    </source>
</evidence>
<feature type="compositionally biased region" description="Acidic residues" evidence="18">
    <location>
        <begin position="22"/>
        <end position="32"/>
    </location>
</feature>
<dbReference type="GO" id="GO:0034707">
    <property type="term" value="C:chloride channel complex"/>
    <property type="evidence" value="ECO:0007669"/>
    <property type="project" value="UniProtKB-UniRule"/>
</dbReference>
<keyword evidence="10 17" id="KW-0869">Chloride channel</keyword>
<keyword evidence="6 17" id="KW-1133">Transmembrane helix</keyword>
<dbReference type="HOGENOM" id="CLU_2164140_0_0_1"/>
<reference evidence="20" key="2">
    <citation type="submission" date="2025-08" db="UniProtKB">
        <authorList>
            <consortium name="Ensembl"/>
        </authorList>
    </citation>
    <scope>IDENTIFICATION</scope>
</reference>
<dbReference type="PANTHER" id="PTHR12424">
    <property type="entry name" value="TWEETY-RELATED"/>
    <property type="match status" value="1"/>
</dbReference>
<comment type="catalytic activity">
    <reaction evidence="15">
        <text>L-glutamate(out) = L-glutamate(in)</text>
        <dbReference type="Rhea" id="RHEA:66336"/>
        <dbReference type="ChEBI" id="CHEBI:29985"/>
    </reaction>
    <physiologicalReaction direction="right-to-left" evidence="15">
        <dbReference type="Rhea" id="RHEA:66338"/>
    </physiologicalReaction>
</comment>
<sequence>SLLFILAFLIRYCCCRRDGEEAESEGSQEAESEGSGLGSAKGRGLCCVTWVSVAAVIVCCMAIGIGFYGNSEANDGIYQVTYSLATANHTLASIKFLVSSQSECKTQKNYK</sequence>
<dbReference type="InterPro" id="IPR006990">
    <property type="entry name" value="Tweety"/>
</dbReference>
<evidence type="ECO:0000256" key="7">
    <source>
        <dbReference type="ARBA" id="ARBA00023065"/>
    </source>
</evidence>
<accession>W5LZR1</accession>
<dbReference type="GO" id="GO:0005886">
    <property type="term" value="C:plasma membrane"/>
    <property type="evidence" value="ECO:0007669"/>
    <property type="project" value="UniProtKB-SubCell"/>
</dbReference>
<evidence type="ECO:0000256" key="14">
    <source>
        <dbReference type="ARBA" id="ARBA00024167"/>
    </source>
</evidence>
<dbReference type="PANTHER" id="PTHR12424:SF5">
    <property type="entry name" value="PROTEIN TWEETY HOMOLOG 1"/>
    <property type="match status" value="1"/>
</dbReference>
<dbReference type="Proteomes" id="UP000018468">
    <property type="component" value="Unassembled WGS sequence"/>
</dbReference>
<dbReference type="Pfam" id="PF04906">
    <property type="entry name" value="Tweety"/>
    <property type="match status" value="1"/>
</dbReference>
<evidence type="ECO:0000256" key="13">
    <source>
        <dbReference type="ARBA" id="ARBA00023303"/>
    </source>
</evidence>
<feature type="chain" id="PRO_5012475054" description="Protein tweety homolog" evidence="19">
    <location>
        <begin position="16"/>
        <end position="111"/>
    </location>
</feature>
<dbReference type="Bgee" id="ENSLOCG00000001424">
    <property type="expression patterns" value="Expressed in camera-type eye and 12 other cell types or tissues"/>
</dbReference>
<keyword evidence="3 17" id="KW-0813">Transport</keyword>
<evidence type="ECO:0000256" key="3">
    <source>
        <dbReference type="ARBA" id="ARBA00022448"/>
    </source>
</evidence>
<feature type="region of interest" description="Disordered" evidence="18">
    <location>
        <begin position="22"/>
        <end position="42"/>
    </location>
</feature>
<evidence type="ECO:0000256" key="5">
    <source>
        <dbReference type="ARBA" id="ARBA00022692"/>
    </source>
</evidence>
<keyword evidence="4" id="KW-1003">Cell membrane</keyword>
<feature type="signal peptide" evidence="19">
    <location>
        <begin position="1"/>
        <end position="15"/>
    </location>
</feature>
<proteinExistence type="inferred from homology"/>
<protein>
    <recommendedName>
        <fullName evidence="17">Protein tweety homolog</fullName>
    </recommendedName>
</protein>
<evidence type="ECO:0000256" key="6">
    <source>
        <dbReference type="ARBA" id="ARBA00022989"/>
    </source>
</evidence>
<feature type="transmembrane region" description="Helical" evidence="17">
    <location>
        <begin position="48"/>
        <end position="69"/>
    </location>
</feature>
<keyword evidence="13 17" id="KW-0407">Ion channel</keyword>
<dbReference type="InParanoid" id="W5LZR1"/>
<evidence type="ECO:0000256" key="12">
    <source>
        <dbReference type="ARBA" id="ARBA00023214"/>
    </source>
</evidence>
<organism evidence="20 21">
    <name type="scientific">Lepisosteus oculatus</name>
    <name type="common">Spotted gar</name>
    <dbReference type="NCBI Taxonomy" id="7918"/>
    <lineage>
        <taxon>Eukaryota</taxon>
        <taxon>Metazoa</taxon>
        <taxon>Chordata</taxon>
        <taxon>Craniata</taxon>
        <taxon>Vertebrata</taxon>
        <taxon>Euteleostomi</taxon>
        <taxon>Actinopterygii</taxon>
        <taxon>Neopterygii</taxon>
        <taxon>Holostei</taxon>
        <taxon>Semionotiformes</taxon>
        <taxon>Lepisosteidae</taxon>
        <taxon>Lepisosteus</taxon>
    </lineage>
</organism>
<evidence type="ECO:0000256" key="4">
    <source>
        <dbReference type="ARBA" id="ARBA00022475"/>
    </source>
</evidence>
<reference evidence="20" key="3">
    <citation type="submission" date="2025-09" db="UniProtKB">
        <authorList>
            <consortium name="Ensembl"/>
        </authorList>
    </citation>
    <scope>IDENTIFICATION</scope>
</reference>
<comment type="function">
    <text evidence="17">Probable chloride channel.</text>
</comment>
<comment type="subcellular location">
    <subcellularLocation>
        <location evidence="1">Cell membrane</location>
        <topology evidence="1">Multi-pass membrane protein</topology>
    </subcellularLocation>
</comment>
<dbReference type="GeneTree" id="ENSGT00950000183060"/>
<evidence type="ECO:0000256" key="9">
    <source>
        <dbReference type="ARBA" id="ARBA00023157"/>
    </source>
</evidence>
<comment type="catalytic activity">
    <reaction evidence="14">
        <text>chloride(in) = chloride(out)</text>
        <dbReference type="Rhea" id="RHEA:29823"/>
        <dbReference type="ChEBI" id="CHEBI:17996"/>
    </reaction>
</comment>
<evidence type="ECO:0000256" key="1">
    <source>
        <dbReference type="ARBA" id="ARBA00004651"/>
    </source>
</evidence>
<keyword evidence="21" id="KW-1185">Reference proteome</keyword>
<dbReference type="GO" id="GO:0005254">
    <property type="term" value="F:chloride channel activity"/>
    <property type="evidence" value="ECO:0007669"/>
    <property type="project" value="UniProtKB-UniRule"/>
</dbReference>
<comment type="caution">
    <text evidence="17">Lacks conserved residue(s) required for the propagation of feature annotation.</text>
</comment>